<dbReference type="RefSeq" id="WP_227118608.1">
    <property type="nucleotide sequence ID" value="NZ_LT598928.1"/>
</dbReference>
<name>A0A212JBI6_9BACT</name>
<dbReference type="EMBL" id="FLUP01000001">
    <property type="protein sequence ID" value="SBV96790.1"/>
    <property type="molecule type" value="Genomic_DNA"/>
</dbReference>
<organism evidence="1">
    <name type="scientific">uncultured Desulfovibrio sp</name>
    <dbReference type="NCBI Taxonomy" id="167968"/>
    <lineage>
        <taxon>Bacteria</taxon>
        <taxon>Pseudomonadati</taxon>
        <taxon>Thermodesulfobacteriota</taxon>
        <taxon>Desulfovibrionia</taxon>
        <taxon>Desulfovibrionales</taxon>
        <taxon>Desulfovibrionaceae</taxon>
        <taxon>Desulfovibrio</taxon>
        <taxon>environmental samples</taxon>
    </lineage>
</organism>
<dbReference type="Gene3D" id="3.90.1690.10">
    <property type="entry name" value="phage-related protein like domain"/>
    <property type="match status" value="1"/>
</dbReference>
<dbReference type="AlphaFoldDB" id="A0A212JBI6"/>
<reference evidence="1" key="1">
    <citation type="submission" date="2016-04" db="EMBL/GenBank/DDBJ databases">
        <authorList>
            <person name="Evans L.H."/>
            <person name="Alamgir A."/>
            <person name="Owens N."/>
            <person name="Weber N.D."/>
            <person name="Virtaneva K."/>
            <person name="Barbian K."/>
            <person name="Babar A."/>
            <person name="Rosenke K."/>
        </authorList>
    </citation>
    <scope>NUCLEOTIDE SEQUENCE</scope>
    <source>
        <strain evidence="1">92-2</strain>
    </source>
</reference>
<sequence>MSGTAPFATQPELTAIAIAYMQRPGDFIADLVLPRVNPIGKREFKYSVYGLESYGRPNTRVGRTGRPNEVSWASQEKTAAVEDFALDDPIPQDDIDQGRKDGVNVTGQSTEYILSLIRLDRECRVASLVQDAANYDAGNVQTRAEGQGLDNDEVDAEEIIVGLLEKPMMRPNIGIMSSSVWGKVSRNALLVKAIKGQLTGKKITPEDFCTHFELETLLIGQSRKNRVIKGKAPVLERVWGPHIAFHYRDLAASAQRGVTWGLTVPYSTPVSGALPDRDIGMRGGVRVRAGESLKEVVLAPGAGCLIKNAIAG</sequence>
<accession>A0A212JBI6</accession>
<proteinExistence type="predicted"/>
<gene>
    <name evidence="1" type="ORF">KM92DES2_10838</name>
</gene>
<dbReference type="InterPro" id="IPR053738">
    <property type="entry name" value="Lambda_capsid_assembly"/>
</dbReference>
<evidence type="ECO:0000313" key="1">
    <source>
        <dbReference type="EMBL" id="SBV96790.1"/>
    </source>
</evidence>
<protein>
    <submittedName>
        <fullName evidence="1">Phage capsid protein</fullName>
    </submittedName>
</protein>